<dbReference type="RefSeq" id="WP_242515694.1">
    <property type="nucleotide sequence ID" value="NZ_CP012670.1"/>
</dbReference>
<dbReference type="EMBL" id="CP012670">
    <property type="protein sequence ID" value="AUX27655.1"/>
    <property type="molecule type" value="Genomic_DNA"/>
</dbReference>
<dbReference type="AlphaFoldDB" id="A0A4P2QD31"/>
<accession>A0A4P2QD31</accession>
<dbReference type="Pfam" id="PF00512">
    <property type="entry name" value="HisKA"/>
    <property type="match status" value="1"/>
</dbReference>
<dbReference type="Proteomes" id="UP000295781">
    <property type="component" value="Chromosome"/>
</dbReference>
<evidence type="ECO:0000313" key="4">
    <source>
        <dbReference type="EMBL" id="AUX27655.1"/>
    </source>
</evidence>
<dbReference type="Gene3D" id="1.10.287.130">
    <property type="match status" value="1"/>
</dbReference>
<dbReference type="SMART" id="SM00388">
    <property type="entry name" value="HisKA"/>
    <property type="match status" value="1"/>
</dbReference>
<dbReference type="InterPro" id="IPR036097">
    <property type="entry name" value="HisK_dim/P_sf"/>
</dbReference>
<reference evidence="4 5" key="1">
    <citation type="submission" date="2015-09" db="EMBL/GenBank/DDBJ databases">
        <title>Sorangium comparison.</title>
        <authorList>
            <person name="Zaburannyi N."/>
            <person name="Bunk B."/>
            <person name="Overmann J."/>
            <person name="Mueller R."/>
        </authorList>
    </citation>
    <scope>NUCLEOTIDE SEQUENCE [LARGE SCALE GENOMIC DNA]</scope>
    <source>
        <strain evidence="4 5">So ceGT47</strain>
    </source>
</reference>
<evidence type="ECO:0000256" key="1">
    <source>
        <dbReference type="ARBA" id="ARBA00000085"/>
    </source>
</evidence>
<dbReference type="GO" id="GO:0000155">
    <property type="term" value="F:phosphorelay sensor kinase activity"/>
    <property type="evidence" value="ECO:0007669"/>
    <property type="project" value="InterPro"/>
</dbReference>
<protein>
    <recommendedName>
        <fullName evidence="2">histidine kinase</fullName>
        <ecNumber evidence="2">2.7.13.3</ecNumber>
    </recommendedName>
</protein>
<organism evidence="4 5">
    <name type="scientific">Sorangium cellulosum</name>
    <name type="common">Polyangium cellulosum</name>
    <dbReference type="NCBI Taxonomy" id="56"/>
    <lineage>
        <taxon>Bacteria</taxon>
        <taxon>Pseudomonadati</taxon>
        <taxon>Myxococcota</taxon>
        <taxon>Polyangia</taxon>
        <taxon>Polyangiales</taxon>
        <taxon>Polyangiaceae</taxon>
        <taxon>Sorangium</taxon>
    </lineage>
</organism>
<sequence length="209" mass="22280">MLSRHVELLWRRGVLLERRADELEQFAGRIAHDVLSPLGAAALGLPLAARSFGEGEPAQTAVERGRRAITRIKRIIDGLLEFARAGASPEPGARAAEVRPVLHDLMDELAPVAEELGAERRVEPFAPCAVAASPGVLTSIVVGSGSLFWECKARRCGAADAVHLRRSSRLLPLRDDSLTSPHDKDVIVHISAGIDGGAAPEDHDSTDGS</sequence>
<proteinExistence type="predicted"/>
<dbReference type="SUPFAM" id="SSF47384">
    <property type="entry name" value="Homodimeric domain of signal transducing histidine kinase"/>
    <property type="match status" value="1"/>
</dbReference>
<gene>
    <name evidence="4" type="ORF">SOCEGT47_082530</name>
</gene>
<comment type="catalytic activity">
    <reaction evidence="1">
        <text>ATP + protein L-histidine = ADP + protein N-phospho-L-histidine.</text>
        <dbReference type="EC" id="2.7.13.3"/>
    </reaction>
</comment>
<name>A0A4P2QD31_SORCE</name>
<feature type="domain" description="Signal transduction histidine kinase dimerisation/phosphoacceptor" evidence="3">
    <location>
        <begin position="22"/>
        <end position="88"/>
    </location>
</feature>
<dbReference type="InterPro" id="IPR003661">
    <property type="entry name" value="HisK_dim/P_dom"/>
</dbReference>
<evidence type="ECO:0000313" key="5">
    <source>
        <dbReference type="Proteomes" id="UP000295781"/>
    </source>
</evidence>
<dbReference type="EC" id="2.7.13.3" evidence="2"/>
<evidence type="ECO:0000256" key="2">
    <source>
        <dbReference type="ARBA" id="ARBA00012438"/>
    </source>
</evidence>
<evidence type="ECO:0000259" key="3">
    <source>
        <dbReference type="SMART" id="SM00388"/>
    </source>
</evidence>